<evidence type="ECO:0000313" key="4">
    <source>
        <dbReference type="EMBL" id="KAE8162197.1"/>
    </source>
</evidence>
<sequence length="375" mass="41177">MLDPGGFALEPALVEAASRNHSSVIARILNHCPSTPLTCALRIACMTGSLMACQELINRQLPHNLDHLLYLACLRGHASVVRFLVDTAKSEKKAIFLTRLETQLQSTLDDNIKSLLLDVHGHLSMPQSDADLLSASYEGNGNEVKRLCQLGSSPNTEDIFGATPLLIAVREGNAEIARILLDYGAPVGARHTKFHAFSPSIHYSDYTLVDIALLMVVKRRSPRATQSYMEIINVLLQAGAPIRFSIFYTVANNYPGMLCYLMKCGLPTESINVKSLRASTALHTAAKDGFDEIIQLLLDAGAKISVDAYGWTPIDVAIEFSRMKVVKLFESRNIEAHRSKKTVTRHELDNGANASVSICQDCGLIVLRTLSHYCQ</sequence>
<name>A0A5N6UU83_ASPTM</name>
<evidence type="ECO:0000256" key="1">
    <source>
        <dbReference type="ARBA" id="ARBA00022737"/>
    </source>
</evidence>
<reference evidence="4 5" key="1">
    <citation type="submission" date="2019-04" db="EMBL/GenBank/DDBJ databases">
        <title>Friends and foes A comparative genomics study of 23 Aspergillus species from section Flavi.</title>
        <authorList>
            <consortium name="DOE Joint Genome Institute"/>
            <person name="Kjaerbolling I."/>
            <person name="Vesth T."/>
            <person name="Frisvad J.C."/>
            <person name="Nybo J.L."/>
            <person name="Theobald S."/>
            <person name="Kildgaard S."/>
            <person name="Isbrandt T."/>
            <person name="Kuo A."/>
            <person name="Sato A."/>
            <person name="Lyhne E.K."/>
            <person name="Kogle M.E."/>
            <person name="Wiebenga A."/>
            <person name="Kun R.S."/>
            <person name="Lubbers R.J."/>
            <person name="Makela M.R."/>
            <person name="Barry K."/>
            <person name="Chovatia M."/>
            <person name="Clum A."/>
            <person name="Daum C."/>
            <person name="Haridas S."/>
            <person name="He G."/>
            <person name="LaButti K."/>
            <person name="Lipzen A."/>
            <person name="Mondo S."/>
            <person name="Riley R."/>
            <person name="Salamov A."/>
            <person name="Simmons B.A."/>
            <person name="Magnuson J.K."/>
            <person name="Henrissat B."/>
            <person name="Mortensen U.H."/>
            <person name="Larsen T.O."/>
            <person name="Devries R.P."/>
            <person name="Grigoriev I.V."/>
            <person name="Machida M."/>
            <person name="Baker S.E."/>
            <person name="Andersen M.R."/>
        </authorList>
    </citation>
    <scope>NUCLEOTIDE SEQUENCE [LARGE SCALE GENOMIC DNA]</scope>
    <source>
        <strain evidence="4 5">CBS 117626</strain>
    </source>
</reference>
<dbReference type="SUPFAM" id="SSF48403">
    <property type="entry name" value="Ankyrin repeat"/>
    <property type="match status" value="1"/>
</dbReference>
<gene>
    <name evidence="4" type="ORF">BDV40DRAFT_265506</name>
</gene>
<dbReference type="AlphaFoldDB" id="A0A5N6UU83"/>
<evidence type="ECO:0000256" key="2">
    <source>
        <dbReference type="ARBA" id="ARBA00023043"/>
    </source>
</evidence>
<dbReference type="Proteomes" id="UP000326950">
    <property type="component" value="Unassembled WGS sequence"/>
</dbReference>
<keyword evidence="2 3" id="KW-0040">ANK repeat</keyword>
<keyword evidence="1" id="KW-0677">Repeat</keyword>
<dbReference type="EMBL" id="ML738631">
    <property type="protein sequence ID" value="KAE8162197.1"/>
    <property type="molecule type" value="Genomic_DNA"/>
</dbReference>
<dbReference type="PANTHER" id="PTHR24173:SF74">
    <property type="entry name" value="ANKYRIN REPEAT DOMAIN-CONTAINING PROTEIN 16"/>
    <property type="match status" value="1"/>
</dbReference>
<evidence type="ECO:0000313" key="5">
    <source>
        <dbReference type="Proteomes" id="UP000326950"/>
    </source>
</evidence>
<accession>A0A5N6UU83</accession>
<dbReference type="InterPro" id="IPR002110">
    <property type="entry name" value="Ankyrin_rpt"/>
</dbReference>
<evidence type="ECO:0000256" key="3">
    <source>
        <dbReference type="PROSITE-ProRule" id="PRU00023"/>
    </source>
</evidence>
<dbReference type="PROSITE" id="PS50088">
    <property type="entry name" value="ANK_REPEAT"/>
    <property type="match status" value="2"/>
</dbReference>
<feature type="repeat" description="ANK" evidence="3">
    <location>
        <begin position="277"/>
        <end position="309"/>
    </location>
</feature>
<dbReference type="Gene3D" id="1.25.40.20">
    <property type="entry name" value="Ankyrin repeat-containing domain"/>
    <property type="match status" value="3"/>
</dbReference>
<proteinExistence type="predicted"/>
<dbReference type="PRINTS" id="PR01415">
    <property type="entry name" value="ANKYRIN"/>
</dbReference>
<protein>
    <submittedName>
        <fullName evidence="4">Ankyrin repeat-containing domain protein</fullName>
    </submittedName>
</protein>
<dbReference type="OrthoDB" id="539213at2759"/>
<dbReference type="PROSITE" id="PS50297">
    <property type="entry name" value="ANK_REP_REGION"/>
    <property type="match status" value="2"/>
</dbReference>
<dbReference type="InterPro" id="IPR036770">
    <property type="entry name" value="Ankyrin_rpt-contain_sf"/>
</dbReference>
<organism evidence="4 5">
    <name type="scientific">Aspergillus tamarii</name>
    <dbReference type="NCBI Taxonomy" id="41984"/>
    <lineage>
        <taxon>Eukaryota</taxon>
        <taxon>Fungi</taxon>
        <taxon>Dikarya</taxon>
        <taxon>Ascomycota</taxon>
        <taxon>Pezizomycotina</taxon>
        <taxon>Eurotiomycetes</taxon>
        <taxon>Eurotiomycetidae</taxon>
        <taxon>Eurotiales</taxon>
        <taxon>Aspergillaceae</taxon>
        <taxon>Aspergillus</taxon>
        <taxon>Aspergillus subgen. Circumdati</taxon>
    </lineage>
</organism>
<keyword evidence="5" id="KW-1185">Reference proteome</keyword>
<dbReference type="SMART" id="SM00248">
    <property type="entry name" value="ANK"/>
    <property type="match status" value="6"/>
</dbReference>
<feature type="repeat" description="ANK" evidence="3">
    <location>
        <begin position="160"/>
        <end position="192"/>
    </location>
</feature>
<dbReference type="Pfam" id="PF12796">
    <property type="entry name" value="Ank_2"/>
    <property type="match status" value="2"/>
</dbReference>
<dbReference type="PANTHER" id="PTHR24173">
    <property type="entry name" value="ANKYRIN REPEAT CONTAINING"/>
    <property type="match status" value="1"/>
</dbReference>